<evidence type="ECO:0000313" key="2">
    <source>
        <dbReference type="EMBL" id="ESK51961.1"/>
    </source>
</evidence>
<dbReference type="Pfam" id="PF20398">
    <property type="entry name" value="DUF6691"/>
    <property type="match status" value="1"/>
</dbReference>
<dbReference type="OrthoDB" id="9790409at2"/>
<feature type="transmembrane region" description="Helical" evidence="1">
    <location>
        <begin position="40"/>
        <end position="57"/>
    </location>
</feature>
<feature type="transmembrane region" description="Helical" evidence="1">
    <location>
        <begin position="113"/>
        <end position="132"/>
    </location>
</feature>
<dbReference type="InterPro" id="IPR046513">
    <property type="entry name" value="DUF6691"/>
</dbReference>
<dbReference type="Proteomes" id="UP000018418">
    <property type="component" value="Unassembled WGS sequence"/>
</dbReference>
<dbReference type="EMBL" id="AYEU01000004">
    <property type="protein sequence ID" value="ESK51961.1"/>
    <property type="molecule type" value="Genomic_DNA"/>
</dbReference>
<keyword evidence="3" id="KW-1185">Reference proteome</keyword>
<organism evidence="2 3">
    <name type="scientific">Acinetobacter brisouii CIP 110357</name>
    <dbReference type="NCBI Taxonomy" id="1341683"/>
    <lineage>
        <taxon>Bacteria</taxon>
        <taxon>Pseudomonadati</taxon>
        <taxon>Pseudomonadota</taxon>
        <taxon>Gammaproteobacteria</taxon>
        <taxon>Moraxellales</taxon>
        <taxon>Moraxellaceae</taxon>
        <taxon>Acinetobacter</taxon>
    </lineage>
</organism>
<proteinExistence type="predicted"/>
<protein>
    <recommendedName>
        <fullName evidence="4">Sulphur transport domain-containing protein</fullName>
    </recommendedName>
</protein>
<keyword evidence="1" id="KW-1133">Transmembrane helix</keyword>
<gene>
    <name evidence="2" type="ORF">P255_01056</name>
</gene>
<evidence type="ECO:0000256" key="1">
    <source>
        <dbReference type="SAM" id="Phobius"/>
    </source>
</evidence>
<dbReference type="AlphaFoldDB" id="V2UTM7"/>
<sequence>MKNLIAFICGGVFALGLMLSGMSNPAVVQAFFDVFGAWSPRLMFVMGGAVLISFYPFQRAMRQEHPKTIFNEPIDLPTSKIIDSRLIMGSILFGIGWGLSGICPAPGLTLLGLGHWEALYFIIPMLLGMFLYKLSQKA</sequence>
<keyword evidence="1" id="KW-0472">Membrane</keyword>
<dbReference type="STRING" id="396323.VH98_07040"/>
<comment type="caution">
    <text evidence="2">The sequence shown here is derived from an EMBL/GenBank/DDBJ whole genome shotgun (WGS) entry which is preliminary data.</text>
</comment>
<evidence type="ECO:0000313" key="3">
    <source>
        <dbReference type="Proteomes" id="UP000018418"/>
    </source>
</evidence>
<dbReference type="HOGENOM" id="CLU_037802_2_1_6"/>
<dbReference type="RefSeq" id="WP_004901163.1">
    <property type="nucleotide sequence ID" value="NZ_BBTI01000008.1"/>
</dbReference>
<feature type="transmembrane region" description="Helical" evidence="1">
    <location>
        <begin position="86"/>
        <end position="107"/>
    </location>
</feature>
<dbReference type="PATRIC" id="fig|1341683.3.peg.1045"/>
<reference evidence="2 3" key="1">
    <citation type="submission" date="2013-10" db="EMBL/GenBank/DDBJ databases">
        <title>The Genome Sequence of Acinetobacter brisouii CIP 110357.</title>
        <authorList>
            <consortium name="The Broad Institute Genomics Platform"/>
            <consortium name="The Broad Institute Genome Sequencing Center for Infectious Disease"/>
            <person name="Cerqueira G."/>
            <person name="Feldgarden M."/>
            <person name="Courvalin P."/>
            <person name="Grillot-Courvalin C."/>
            <person name="Clermont D."/>
            <person name="Rocha E."/>
            <person name="Yoon E.-J."/>
            <person name="Nemec A."/>
            <person name="Young S.K."/>
            <person name="Zeng Q."/>
            <person name="Gargeya S."/>
            <person name="Fitzgerald M."/>
            <person name="Abouelleil A."/>
            <person name="Alvarado L."/>
            <person name="Berlin A.M."/>
            <person name="Chapman S.B."/>
            <person name="Gainer-Dewar J."/>
            <person name="Goldberg J."/>
            <person name="Gnerre S."/>
            <person name="Griggs A."/>
            <person name="Gujja S."/>
            <person name="Hansen M."/>
            <person name="Howarth C."/>
            <person name="Imamovic A."/>
            <person name="Ireland A."/>
            <person name="Larimer J."/>
            <person name="McCowan C."/>
            <person name="Murphy C."/>
            <person name="Pearson M."/>
            <person name="Poon T.W."/>
            <person name="Priest M."/>
            <person name="Roberts A."/>
            <person name="Saif S."/>
            <person name="Shea T."/>
            <person name="Sykes S."/>
            <person name="Wortman J."/>
            <person name="Nusbaum C."/>
            <person name="Birren B."/>
        </authorList>
    </citation>
    <scope>NUCLEOTIDE SEQUENCE [LARGE SCALE GENOMIC DNA]</scope>
    <source>
        <strain evidence="2 3">CIP 110357</strain>
    </source>
</reference>
<keyword evidence="1" id="KW-0812">Transmembrane</keyword>
<evidence type="ECO:0008006" key="4">
    <source>
        <dbReference type="Google" id="ProtNLM"/>
    </source>
</evidence>
<accession>V2UTM7</accession>
<name>V2UTM7_9GAMM</name>